<dbReference type="KEGG" id="maes:Ga0123461_2412"/>
<proteinExistence type="inferred from homology"/>
<keyword evidence="2" id="KW-0678">Repressor</keyword>
<dbReference type="GO" id="GO:0043023">
    <property type="term" value="F:ribosomal large subunit binding"/>
    <property type="evidence" value="ECO:0007669"/>
    <property type="project" value="TreeGrafter"/>
</dbReference>
<dbReference type="GO" id="GO:0005737">
    <property type="term" value="C:cytoplasm"/>
    <property type="evidence" value="ECO:0007669"/>
    <property type="project" value="UniProtKB-SubCell"/>
</dbReference>
<dbReference type="PANTHER" id="PTHR21043:SF0">
    <property type="entry name" value="MITOCHONDRIAL ASSEMBLY OF RIBOSOMAL LARGE SUBUNIT PROTEIN 1"/>
    <property type="match status" value="1"/>
</dbReference>
<dbReference type="GO" id="GO:0017148">
    <property type="term" value="P:negative regulation of translation"/>
    <property type="evidence" value="ECO:0007669"/>
    <property type="project" value="UniProtKB-UniRule"/>
</dbReference>
<evidence type="ECO:0000313" key="4">
    <source>
        <dbReference type="Proteomes" id="UP000231701"/>
    </source>
</evidence>
<dbReference type="SUPFAM" id="SSF81301">
    <property type="entry name" value="Nucleotidyltransferase"/>
    <property type="match status" value="1"/>
</dbReference>
<keyword evidence="2" id="KW-0963">Cytoplasm</keyword>
<organism evidence="3 4">
    <name type="scientific">Mariprofundus aestuarium</name>
    <dbReference type="NCBI Taxonomy" id="1921086"/>
    <lineage>
        <taxon>Bacteria</taxon>
        <taxon>Pseudomonadati</taxon>
        <taxon>Pseudomonadota</taxon>
        <taxon>Candidatius Mariprofundia</taxon>
        <taxon>Mariprofundales</taxon>
        <taxon>Mariprofundaceae</taxon>
        <taxon>Mariprofundus</taxon>
    </lineage>
</organism>
<keyword evidence="4" id="KW-1185">Reference proteome</keyword>
<comment type="similarity">
    <text evidence="1 2">Belongs to the Iojap/RsfS family.</text>
</comment>
<evidence type="ECO:0000256" key="1">
    <source>
        <dbReference type="ARBA" id="ARBA00010574"/>
    </source>
</evidence>
<dbReference type="Pfam" id="PF02410">
    <property type="entry name" value="RsfS"/>
    <property type="match status" value="1"/>
</dbReference>
<comment type="subunit">
    <text evidence="2">Interacts with ribosomal protein uL14 (rplN).</text>
</comment>
<evidence type="ECO:0000256" key="2">
    <source>
        <dbReference type="HAMAP-Rule" id="MF_01477"/>
    </source>
</evidence>
<dbReference type="GO" id="GO:0090071">
    <property type="term" value="P:negative regulation of ribosome biogenesis"/>
    <property type="evidence" value="ECO:0007669"/>
    <property type="project" value="UniProtKB-UniRule"/>
</dbReference>
<dbReference type="GO" id="GO:0042256">
    <property type="term" value="P:cytosolic ribosome assembly"/>
    <property type="evidence" value="ECO:0007669"/>
    <property type="project" value="UniProtKB-UniRule"/>
</dbReference>
<keyword evidence="2" id="KW-0810">Translation regulation</keyword>
<dbReference type="InterPro" id="IPR004394">
    <property type="entry name" value="Iojap/RsfS/C7orf30"/>
</dbReference>
<sequence length="123" mass="13982">MVDVVAKDNERFEKMTEALVTALEDKKAQDILVIDVRGRCDFTDRFIVASGRSDRQIKALSQSISEVAHEYDLPAKVEGLEAMEWLLVDLGDIVVHLFLPEIRESFQLERLWRVPHQGADATS</sequence>
<dbReference type="NCBIfam" id="TIGR00090">
    <property type="entry name" value="rsfS_iojap_ybeB"/>
    <property type="match status" value="1"/>
</dbReference>
<comment type="function">
    <text evidence="2">Functions as a ribosomal silencing factor. Interacts with ribosomal protein uL14 (rplN), blocking formation of intersubunit bridge B8. Prevents association of the 30S and 50S ribosomal subunits and the formation of functional ribosomes, thus repressing translation.</text>
</comment>
<comment type="subcellular location">
    <subcellularLocation>
        <location evidence="2">Cytoplasm</location>
    </subcellularLocation>
</comment>
<accession>A0A2K8L4P4</accession>
<evidence type="ECO:0000313" key="3">
    <source>
        <dbReference type="EMBL" id="ATX80811.1"/>
    </source>
</evidence>
<dbReference type="AlphaFoldDB" id="A0A2K8L4P4"/>
<dbReference type="Gene3D" id="3.30.460.10">
    <property type="entry name" value="Beta Polymerase, domain 2"/>
    <property type="match status" value="1"/>
</dbReference>
<dbReference type="HAMAP" id="MF_01477">
    <property type="entry name" value="Iojap_RsfS"/>
    <property type="match status" value="1"/>
</dbReference>
<dbReference type="EMBL" id="CP018799">
    <property type="protein sequence ID" value="ATX80811.1"/>
    <property type="molecule type" value="Genomic_DNA"/>
</dbReference>
<dbReference type="InterPro" id="IPR043519">
    <property type="entry name" value="NT_sf"/>
</dbReference>
<protein>
    <recommendedName>
        <fullName evidence="2">Ribosomal silencing factor RsfS</fullName>
    </recommendedName>
</protein>
<dbReference type="Proteomes" id="UP000231701">
    <property type="component" value="Chromosome"/>
</dbReference>
<dbReference type="PANTHER" id="PTHR21043">
    <property type="entry name" value="IOJAP SUPERFAMILY ORTHOLOG"/>
    <property type="match status" value="1"/>
</dbReference>
<reference evidence="3 4" key="1">
    <citation type="submission" date="2016-12" db="EMBL/GenBank/DDBJ databases">
        <title>Isolation and genomic insights into novel planktonic Zetaproteobacteria from stratified waters of the Chesapeake Bay.</title>
        <authorList>
            <person name="McAllister S.M."/>
            <person name="Kato S."/>
            <person name="Chan C.S."/>
            <person name="Chiu B.K."/>
            <person name="Field E.K."/>
        </authorList>
    </citation>
    <scope>NUCLEOTIDE SEQUENCE [LARGE SCALE GENOMIC DNA]</scope>
    <source>
        <strain evidence="3 4">CP-5</strain>
    </source>
</reference>
<name>A0A2K8L4P4_MARES</name>
<dbReference type="RefSeq" id="WP_232710217.1">
    <property type="nucleotide sequence ID" value="NZ_CP018799.1"/>
</dbReference>
<gene>
    <name evidence="2" type="primary">rsfS</name>
    <name evidence="3" type="ORF">Ga0123461_2412</name>
</gene>